<keyword evidence="3" id="KW-1185">Reference proteome</keyword>
<sequence length="401" mass="43467">MTAAMLTSDTEPKPIYRLKVGDKDITGRFQDRLIGLTLTDNPGFEADQLDIELDDSDGRLELPEKGVRLALSIGWADTGVVSKGTFKVDELEHTGPPDRLTIRARSVELDGGLTTRRDNSYAGKTVGAIVQAIATRNKLMSMVSKKLAGKVIAHVDQTGESDASFLTRLARDFDAIATVKNGTLLFIPAGEPTSGSGIALPKVTITRDAGDTHTFLVADRENYNGVKAYYQDTRAGTRGEVVVDASNATVTKEKRDGKVKKRKKAATVAAQPNPDNVKVLRHTYASKANAERGARAAWRRIQRGVATFSITLARGRPDLFPSLHASVSGWKKDIDNTQWSVGKVTHNLNDRGYTSALELEIQPEKLEESGTAAGCRRVRSVRRVGDIPGGRPGGRPPVDRV</sequence>
<evidence type="ECO:0000313" key="2">
    <source>
        <dbReference type="EMBL" id="BAF52409.1"/>
    </source>
</evidence>
<accession>A4PE54</accession>
<reference evidence="3" key="1">
    <citation type="journal article" date="2008" name="J. Bacteriol.">
        <title>Genomic characterization of Ralstonia solanacearum phage phiRSA1 and its related prophage (phiRSX) in strain GMI1000.</title>
        <authorList>
            <person name="Fujiwara A."/>
            <person name="Kawasaki T."/>
            <person name="Usami S."/>
            <person name="Fujie M."/>
            <person name="Yamada T."/>
        </authorList>
    </citation>
    <scope>NUCLEOTIDE SEQUENCE</scope>
</reference>
<dbReference type="RefSeq" id="YP_001165281.1">
    <property type="nucleotide sequence ID" value="NC_009382.1"/>
</dbReference>
<dbReference type="SUPFAM" id="SSF69279">
    <property type="entry name" value="Phage tail proteins"/>
    <property type="match status" value="1"/>
</dbReference>
<dbReference type="EMBL" id="AB276040">
    <property type="protein sequence ID" value="BAF52409.1"/>
    <property type="molecule type" value="Genomic_DNA"/>
</dbReference>
<organism evidence="2 3">
    <name type="scientific">Ralstonia phage RSA1</name>
    <dbReference type="NCBI Taxonomy" id="2993856"/>
    <lineage>
        <taxon>Viruses</taxon>
        <taxon>Duplodnaviria</taxon>
        <taxon>Heunggongvirae</taxon>
        <taxon>Uroviricota</taxon>
        <taxon>Caudoviricetes</taxon>
        <taxon>Peduoviridae</taxon>
        <taxon>Aresaunavirus</taxon>
        <taxon>Aresaunavirus RSA1</taxon>
    </lineage>
</organism>
<dbReference type="Proteomes" id="UP000000227">
    <property type="component" value="Segment"/>
</dbReference>
<dbReference type="PANTHER" id="PTHR35862">
    <property type="entry name" value="FELS-2 PROPHAGE PROTEIN"/>
    <property type="match status" value="1"/>
</dbReference>
<dbReference type="PANTHER" id="PTHR35862:SF3">
    <property type="entry name" value="FELS-2 PROPHAGE PROTEIN"/>
    <property type="match status" value="1"/>
</dbReference>
<name>A4PE54_9CAUD</name>
<proteinExistence type="predicted"/>
<dbReference type="InterPro" id="IPR052726">
    <property type="entry name" value="Phage_Baseplate_Hub"/>
</dbReference>
<protein>
    <submittedName>
        <fullName evidence="2">Bacteriophage gpD</fullName>
    </submittedName>
</protein>
<dbReference type="KEGG" id="vg:5247160"/>
<dbReference type="OrthoDB" id="3609at10239"/>
<dbReference type="GeneID" id="5247160"/>
<dbReference type="Pfam" id="PF05954">
    <property type="entry name" value="Phage_GPD"/>
    <property type="match status" value="1"/>
</dbReference>
<evidence type="ECO:0000256" key="1">
    <source>
        <dbReference type="SAM" id="MobiDB-lite"/>
    </source>
</evidence>
<feature type="region of interest" description="Disordered" evidence="1">
    <location>
        <begin position="381"/>
        <end position="401"/>
    </location>
</feature>
<evidence type="ECO:0000313" key="3">
    <source>
        <dbReference type="Proteomes" id="UP000000227"/>
    </source>
</evidence>